<dbReference type="InterPro" id="IPR029479">
    <property type="entry name" value="Nitroreductase"/>
</dbReference>
<comment type="cofactor">
    <cofactor evidence="1">
        <name>FMN</name>
        <dbReference type="ChEBI" id="CHEBI:58210"/>
    </cofactor>
</comment>
<evidence type="ECO:0000313" key="8">
    <source>
        <dbReference type="EMBL" id="PZW39596.1"/>
    </source>
</evidence>
<dbReference type="InterPro" id="IPR033878">
    <property type="entry name" value="NfsB-like"/>
</dbReference>
<feature type="domain" description="Nitroreductase" evidence="7">
    <location>
        <begin position="9"/>
        <end position="186"/>
    </location>
</feature>
<dbReference type="CDD" id="cd02149">
    <property type="entry name" value="NfsB-like"/>
    <property type="match status" value="1"/>
</dbReference>
<keyword evidence="6" id="KW-0560">Oxidoreductase</keyword>
<comment type="caution">
    <text evidence="8">The sequence shown here is derived from an EMBL/GenBank/DDBJ whole genome shotgun (WGS) entry which is preliminary data.</text>
</comment>
<dbReference type="PANTHER" id="PTHR43673:SF2">
    <property type="entry name" value="NITROREDUCTASE"/>
    <property type="match status" value="1"/>
</dbReference>
<keyword evidence="5" id="KW-0521">NADP</keyword>
<organism evidence="8 9">
    <name type="scientific">Mesonia algae</name>
    <dbReference type="NCBI Taxonomy" id="213248"/>
    <lineage>
        <taxon>Bacteria</taxon>
        <taxon>Pseudomonadati</taxon>
        <taxon>Bacteroidota</taxon>
        <taxon>Flavobacteriia</taxon>
        <taxon>Flavobacteriales</taxon>
        <taxon>Flavobacteriaceae</taxon>
        <taxon>Mesonia</taxon>
    </lineage>
</organism>
<evidence type="ECO:0000256" key="1">
    <source>
        <dbReference type="ARBA" id="ARBA00001917"/>
    </source>
</evidence>
<evidence type="ECO:0000256" key="6">
    <source>
        <dbReference type="ARBA" id="ARBA00023002"/>
    </source>
</evidence>
<dbReference type="GO" id="GO:0016491">
    <property type="term" value="F:oxidoreductase activity"/>
    <property type="evidence" value="ECO:0007669"/>
    <property type="project" value="UniProtKB-KW"/>
</dbReference>
<evidence type="ECO:0000313" key="9">
    <source>
        <dbReference type="Proteomes" id="UP000249542"/>
    </source>
</evidence>
<dbReference type="InterPro" id="IPR000415">
    <property type="entry name" value="Nitroreductase-like"/>
</dbReference>
<sequence length="210" mass="23676">MEKYLENLNWRYATKKFDSTKKIQGNDLEKIKEAIRLSASSYGLQPYKVLVIEDADIREKLKAASWNQTQITDASQVIVFASYTNVTEKDVDEFMQNISAVREIDLESLKGYSDTIKGTTLQLPEEQQAIWAAKQTYIGLGNLLSACATMKIDACPMEGFDAKAYNEILGLTEKGLTASVIATIGYRSDKDETQHNKKVRKSKENLFINI</sequence>
<dbReference type="SUPFAM" id="SSF55469">
    <property type="entry name" value="FMN-dependent nitroreductase-like"/>
    <property type="match status" value="1"/>
</dbReference>
<evidence type="ECO:0000256" key="3">
    <source>
        <dbReference type="ARBA" id="ARBA00022630"/>
    </source>
</evidence>
<evidence type="ECO:0000256" key="4">
    <source>
        <dbReference type="ARBA" id="ARBA00022643"/>
    </source>
</evidence>
<dbReference type="Proteomes" id="UP000249542">
    <property type="component" value="Unassembled WGS sequence"/>
</dbReference>
<dbReference type="AlphaFoldDB" id="A0A2W7HYD8"/>
<keyword evidence="3" id="KW-0285">Flavoprotein</keyword>
<comment type="similarity">
    <text evidence="2">Belongs to the nitroreductase family.</text>
</comment>
<gene>
    <name evidence="8" type="ORF">LX95_01956</name>
</gene>
<keyword evidence="9" id="KW-1185">Reference proteome</keyword>
<dbReference type="Gene3D" id="3.40.109.10">
    <property type="entry name" value="NADH Oxidase"/>
    <property type="match status" value="1"/>
</dbReference>
<dbReference type="RefSeq" id="WP_111541250.1">
    <property type="nucleotide sequence ID" value="NZ_QKYV01000005.1"/>
</dbReference>
<evidence type="ECO:0000259" key="7">
    <source>
        <dbReference type="Pfam" id="PF00881"/>
    </source>
</evidence>
<dbReference type="PANTHER" id="PTHR43673">
    <property type="entry name" value="NAD(P)H NITROREDUCTASE YDGI-RELATED"/>
    <property type="match status" value="1"/>
</dbReference>
<evidence type="ECO:0000256" key="2">
    <source>
        <dbReference type="ARBA" id="ARBA00007118"/>
    </source>
</evidence>
<name>A0A2W7HYD8_9FLAO</name>
<proteinExistence type="inferred from homology"/>
<protein>
    <submittedName>
        <fullName evidence="8">Nitroreductase</fullName>
    </submittedName>
</protein>
<dbReference type="Pfam" id="PF00881">
    <property type="entry name" value="Nitroreductase"/>
    <property type="match status" value="1"/>
</dbReference>
<reference evidence="8 9" key="1">
    <citation type="submission" date="2018-06" db="EMBL/GenBank/DDBJ databases">
        <title>Genomic Encyclopedia of Archaeal and Bacterial Type Strains, Phase II (KMG-II): from individual species to whole genera.</title>
        <authorList>
            <person name="Goeker M."/>
        </authorList>
    </citation>
    <scope>NUCLEOTIDE SEQUENCE [LARGE SCALE GENOMIC DNA]</scope>
    <source>
        <strain evidence="8 9">DSM 15361</strain>
    </source>
</reference>
<dbReference type="EMBL" id="QKYV01000005">
    <property type="protein sequence ID" value="PZW39596.1"/>
    <property type="molecule type" value="Genomic_DNA"/>
</dbReference>
<evidence type="ECO:0000256" key="5">
    <source>
        <dbReference type="ARBA" id="ARBA00022857"/>
    </source>
</evidence>
<keyword evidence="4" id="KW-0288">FMN</keyword>
<accession>A0A2W7HYD8</accession>